<feature type="domain" description="VWFA" evidence="2">
    <location>
        <begin position="94"/>
        <end position="278"/>
    </location>
</feature>
<comment type="caution">
    <text evidence="3">The sequence shown here is derived from an EMBL/GenBank/DDBJ whole genome shotgun (WGS) entry which is preliminary data.</text>
</comment>
<dbReference type="AlphaFoldDB" id="A0A151CGY0"/>
<feature type="transmembrane region" description="Helical" evidence="1">
    <location>
        <begin position="64"/>
        <end position="82"/>
    </location>
</feature>
<organism evidence="3 4">
    <name type="scientific">Sulfurovum riftiae</name>
    <dbReference type="NCBI Taxonomy" id="1630136"/>
    <lineage>
        <taxon>Bacteria</taxon>
        <taxon>Pseudomonadati</taxon>
        <taxon>Campylobacterota</taxon>
        <taxon>Epsilonproteobacteria</taxon>
        <taxon>Campylobacterales</taxon>
        <taxon>Sulfurovaceae</taxon>
        <taxon>Sulfurovum</taxon>
    </lineage>
</organism>
<dbReference type="Pfam" id="PF00092">
    <property type="entry name" value="VWA"/>
    <property type="match status" value="1"/>
</dbReference>
<evidence type="ECO:0000313" key="4">
    <source>
        <dbReference type="Proteomes" id="UP000075359"/>
    </source>
</evidence>
<dbReference type="EMBL" id="LNKT01000012">
    <property type="protein sequence ID" value="KYJ86761.1"/>
    <property type="molecule type" value="Genomic_DNA"/>
</dbReference>
<evidence type="ECO:0000313" key="3">
    <source>
        <dbReference type="EMBL" id="KYJ86761.1"/>
    </source>
</evidence>
<evidence type="ECO:0000256" key="1">
    <source>
        <dbReference type="SAM" id="Phobius"/>
    </source>
</evidence>
<dbReference type="STRING" id="1630136.AS592_08000"/>
<protein>
    <recommendedName>
        <fullName evidence="2">VWFA domain-containing protein</fullName>
    </recommendedName>
</protein>
<dbReference type="Gene3D" id="3.40.50.410">
    <property type="entry name" value="von Willebrand factor, type A domain"/>
    <property type="match status" value="1"/>
</dbReference>
<dbReference type="PANTHER" id="PTHR22550">
    <property type="entry name" value="SPORE GERMINATION PROTEIN"/>
    <property type="match status" value="1"/>
</dbReference>
<dbReference type="InterPro" id="IPR036465">
    <property type="entry name" value="vWFA_dom_sf"/>
</dbReference>
<name>A0A151CGY0_9BACT</name>
<dbReference type="SUPFAM" id="SSF53300">
    <property type="entry name" value="vWA-like"/>
    <property type="match status" value="1"/>
</dbReference>
<dbReference type="PROSITE" id="PS50234">
    <property type="entry name" value="VWFA"/>
    <property type="match status" value="1"/>
</dbReference>
<gene>
    <name evidence="3" type="ORF">AS592_08000</name>
</gene>
<sequence length="325" mass="36265">MFEFSYPWVYLLIILPFVINRLPLYYISKRAALRISFKEDIDAATEEKSSVAGISRASHFQKGMMWILFLLVLTALAKPMYIGEPLSKEVSQREVLVSVDLSGSMSTKDFKDKNGTSIDRLEAVKIVLGNFFKQRKGEKIGLILFGNAAFVQAPFTQDLNALEHLLSELSVGMAGPQTAIGDSIGLAVKMFQESNVTDRMLIVMSDGDDTGSKVPPLTAAKLAAKHDVSIFTVAMGDPKNAGEHPLDTETLKEISEMTGGKFYYAWNSDELADIYTQIDKLKPKEVKEITHRPKFDLFSYPLMLALFILLGYGLVLFVQSRREMV</sequence>
<accession>A0A151CGY0</accession>
<keyword evidence="1" id="KW-0812">Transmembrane</keyword>
<dbReference type="Proteomes" id="UP000075359">
    <property type="component" value="Unassembled WGS sequence"/>
</dbReference>
<keyword evidence="1" id="KW-1133">Transmembrane helix</keyword>
<dbReference type="PANTHER" id="PTHR22550:SF18">
    <property type="entry name" value="VWFA DOMAIN-CONTAINING PROTEIN"/>
    <property type="match status" value="1"/>
</dbReference>
<reference evidence="3 4" key="1">
    <citation type="submission" date="2015-11" db="EMBL/GenBank/DDBJ databases">
        <title>Draft genome of Sulfurovum riftiae 1812E, a member of the Epsilonproteobacteria isolated from the tube of the deep-sea hydrothermal vent tubewom Riftia pachyptila.</title>
        <authorList>
            <person name="Vetriani C."/>
            <person name="Giovannelli D."/>
        </authorList>
    </citation>
    <scope>NUCLEOTIDE SEQUENCE [LARGE SCALE GENOMIC DNA]</scope>
    <source>
        <strain evidence="3 4">1812E</strain>
    </source>
</reference>
<feature type="transmembrane region" description="Helical" evidence="1">
    <location>
        <begin position="297"/>
        <end position="318"/>
    </location>
</feature>
<proteinExistence type="predicted"/>
<dbReference type="SMART" id="SM00327">
    <property type="entry name" value="VWA"/>
    <property type="match status" value="1"/>
</dbReference>
<feature type="transmembrane region" description="Helical" evidence="1">
    <location>
        <begin position="6"/>
        <end position="27"/>
    </location>
</feature>
<dbReference type="InterPro" id="IPR050768">
    <property type="entry name" value="UPF0353/GerABKA_families"/>
</dbReference>
<evidence type="ECO:0000259" key="2">
    <source>
        <dbReference type="PROSITE" id="PS50234"/>
    </source>
</evidence>
<keyword evidence="1" id="KW-0472">Membrane</keyword>
<keyword evidence="4" id="KW-1185">Reference proteome</keyword>
<dbReference type="InterPro" id="IPR002035">
    <property type="entry name" value="VWF_A"/>
</dbReference>